<sequence length="182" mass="21336">MSDISEDSEMDEQYEEEDMNEHIEENIYVHRDEQHHFLYEEDSTDEQIEPEEDCGVESFEDKLFSELSSQRILLMMHTHFSAMLPTHRKMSNADIMQMMNMMKAGISTSQIFGLLASQAGEYEYVGYGPKDMYNEVARVPVDATWVLKKLEDMHLKDRQLYFKARHDSSGLLRTLFWSDGIS</sequence>
<feature type="region of interest" description="Disordered" evidence="1">
    <location>
        <begin position="1"/>
        <end position="20"/>
    </location>
</feature>
<accession>A0ABU6Q4A3</accession>
<gene>
    <name evidence="2" type="ORF">PIB30_003223</name>
</gene>
<comment type="caution">
    <text evidence="2">The sequence shown here is derived from an EMBL/GenBank/DDBJ whole genome shotgun (WGS) entry which is preliminary data.</text>
</comment>
<feature type="compositionally biased region" description="Acidic residues" evidence="1">
    <location>
        <begin position="1"/>
        <end position="19"/>
    </location>
</feature>
<proteinExistence type="predicted"/>
<organism evidence="2 3">
    <name type="scientific">Stylosanthes scabra</name>
    <dbReference type="NCBI Taxonomy" id="79078"/>
    <lineage>
        <taxon>Eukaryota</taxon>
        <taxon>Viridiplantae</taxon>
        <taxon>Streptophyta</taxon>
        <taxon>Embryophyta</taxon>
        <taxon>Tracheophyta</taxon>
        <taxon>Spermatophyta</taxon>
        <taxon>Magnoliopsida</taxon>
        <taxon>eudicotyledons</taxon>
        <taxon>Gunneridae</taxon>
        <taxon>Pentapetalae</taxon>
        <taxon>rosids</taxon>
        <taxon>fabids</taxon>
        <taxon>Fabales</taxon>
        <taxon>Fabaceae</taxon>
        <taxon>Papilionoideae</taxon>
        <taxon>50 kb inversion clade</taxon>
        <taxon>dalbergioids sensu lato</taxon>
        <taxon>Dalbergieae</taxon>
        <taxon>Pterocarpus clade</taxon>
        <taxon>Stylosanthes</taxon>
    </lineage>
</organism>
<dbReference type="EMBL" id="JASCZI010000006">
    <property type="protein sequence ID" value="MED6106264.1"/>
    <property type="molecule type" value="Genomic_DNA"/>
</dbReference>
<name>A0ABU6Q4A3_9FABA</name>
<evidence type="ECO:0000256" key="1">
    <source>
        <dbReference type="SAM" id="MobiDB-lite"/>
    </source>
</evidence>
<keyword evidence="3" id="KW-1185">Reference proteome</keyword>
<dbReference type="PANTHER" id="PTHR47718:SF13">
    <property type="entry name" value="OS09G0290500 PROTEIN"/>
    <property type="match status" value="1"/>
</dbReference>
<reference evidence="2 3" key="1">
    <citation type="journal article" date="2023" name="Plants (Basel)">
        <title>Bridging the Gap: Combining Genomics and Transcriptomics Approaches to Understand Stylosanthes scabra, an Orphan Legume from the Brazilian Caatinga.</title>
        <authorList>
            <person name="Ferreira-Neto J.R.C."/>
            <person name="da Silva M.D."/>
            <person name="Binneck E."/>
            <person name="de Melo N.F."/>
            <person name="da Silva R.H."/>
            <person name="de Melo A.L.T.M."/>
            <person name="Pandolfi V."/>
            <person name="Bustamante F.O."/>
            <person name="Brasileiro-Vidal A.C."/>
            <person name="Benko-Iseppon A.M."/>
        </authorList>
    </citation>
    <scope>NUCLEOTIDE SEQUENCE [LARGE SCALE GENOMIC DNA]</scope>
    <source>
        <tissue evidence="2">Leaves</tissue>
    </source>
</reference>
<evidence type="ECO:0000313" key="3">
    <source>
        <dbReference type="Proteomes" id="UP001341840"/>
    </source>
</evidence>
<dbReference type="Proteomes" id="UP001341840">
    <property type="component" value="Unassembled WGS sequence"/>
</dbReference>
<evidence type="ECO:0000313" key="2">
    <source>
        <dbReference type="EMBL" id="MED6106264.1"/>
    </source>
</evidence>
<protein>
    <submittedName>
        <fullName evidence="2">Uncharacterized protein</fullName>
    </submittedName>
</protein>
<dbReference type="PANTHER" id="PTHR47718">
    <property type="entry name" value="OS01G0519700 PROTEIN"/>
    <property type="match status" value="1"/>
</dbReference>